<feature type="region of interest" description="Disordered" evidence="1">
    <location>
        <begin position="599"/>
        <end position="633"/>
    </location>
</feature>
<evidence type="ECO:0000313" key="3">
    <source>
        <dbReference type="EMBL" id="KAJ8875432.1"/>
    </source>
</evidence>
<feature type="transmembrane region" description="Helical" evidence="2">
    <location>
        <begin position="129"/>
        <end position="147"/>
    </location>
</feature>
<dbReference type="Proteomes" id="UP001159363">
    <property type="component" value="Chromosome 8"/>
</dbReference>
<keyword evidence="2" id="KW-0812">Transmembrane</keyword>
<proteinExistence type="predicted"/>
<reference evidence="3 4" key="1">
    <citation type="submission" date="2023-02" db="EMBL/GenBank/DDBJ databases">
        <title>LHISI_Scaffold_Assembly.</title>
        <authorList>
            <person name="Stuart O.P."/>
            <person name="Cleave R."/>
            <person name="Magrath M.J.L."/>
            <person name="Mikheyev A.S."/>
        </authorList>
    </citation>
    <scope>NUCLEOTIDE SEQUENCE [LARGE SCALE GENOMIC DNA]</scope>
    <source>
        <strain evidence="3">Daus_M_001</strain>
        <tissue evidence="3">Leg muscle</tissue>
    </source>
</reference>
<evidence type="ECO:0000256" key="1">
    <source>
        <dbReference type="SAM" id="MobiDB-lite"/>
    </source>
</evidence>
<evidence type="ECO:0000313" key="4">
    <source>
        <dbReference type="Proteomes" id="UP001159363"/>
    </source>
</evidence>
<name>A0ABQ9GTS6_9NEOP</name>
<dbReference type="EMBL" id="JARBHB010000009">
    <property type="protein sequence ID" value="KAJ8875432.1"/>
    <property type="molecule type" value="Genomic_DNA"/>
</dbReference>
<evidence type="ECO:0000256" key="2">
    <source>
        <dbReference type="SAM" id="Phobius"/>
    </source>
</evidence>
<keyword evidence="2" id="KW-0472">Membrane</keyword>
<gene>
    <name evidence="3" type="ORF">PR048_023327</name>
</gene>
<keyword evidence="4" id="KW-1185">Reference proteome</keyword>
<keyword evidence="2" id="KW-1133">Transmembrane helix</keyword>
<sequence>MIRAVQISSRFTIQYNKELAGVSGWLLAGPFTSAMRMESVRARAASTRLRVCREELESALAPSGAPPPPLGLLCPWSSPVNNAGRSTRPDLADLSTRAGCELATLTVLKISLDFVEMYRRKLPGLLRKFTYLFVYILLASAPVLPIIDNVMSCTMNDIADHLNKRLQSVSAARNWTGLGQNIRDEGSYQVFNKKLVQCLLSLRRDPSVYTPRAVICSLTDASIRSASPRVLVCTWFALSLYYWYSMSRIDHRNHDSNGKEQVLVLLQSSPSTVTEGNQCKVDVTIFVHRTVESSLQFTEIANFCQSLSLKRLDSGERSDIYIINPEYFRMLRRNSPVCELANKYAIERHFKCVFIYCDIIGDSGKYQPIELCDSVIHRSRNSISETSHRWYDPTVWSSKSRITILAICDFGDMRVGDIGKMLTFCDVGDTRYLHRGVADKTAWRLSSPVASLQTPVAATCADEGHLYFIGAAASIAASPARRRHCTACVGRIRAAPIFMLKRALLKALLKIYLCPRYVFIHLICTVQDHDGKTARLARRSDKALSVRVRVARIAPSLFDLGRAVWSNAGMKGRGKLEIAEETHRLVAWSSMITTCENPGATPPGIELSSPRWEASSLTTKPPQPPHDGLTYTS</sequence>
<organism evidence="3 4">
    <name type="scientific">Dryococelus australis</name>
    <dbReference type="NCBI Taxonomy" id="614101"/>
    <lineage>
        <taxon>Eukaryota</taxon>
        <taxon>Metazoa</taxon>
        <taxon>Ecdysozoa</taxon>
        <taxon>Arthropoda</taxon>
        <taxon>Hexapoda</taxon>
        <taxon>Insecta</taxon>
        <taxon>Pterygota</taxon>
        <taxon>Neoptera</taxon>
        <taxon>Polyneoptera</taxon>
        <taxon>Phasmatodea</taxon>
        <taxon>Verophasmatodea</taxon>
        <taxon>Anareolatae</taxon>
        <taxon>Phasmatidae</taxon>
        <taxon>Eurycanthinae</taxon>
        <taxon>Dryococelus</taxon>
    </lineage>
</organism>
<accession>A0ABQ9GTS6</accession>
<protein>
    <submittedName>
        <fullName evidence="3">Uncharacterized protein</fullName>
    </submittedName>
</protein>
<comment type="caution">
    <text evidence="3">The sequence shown here is derived from an EMBL/GenBank/DDBJ whole genome shotgun (WGS) entry which is preliminary data.</text>
</comment>